<feature type="domain" description="Terminase large subunit gp17-like C-terminal" evidence="3">
    <location>
        <begin position="331"/>
        <end position="472"/>
    </location>
</feature>
<feature type="region of interest" description="Disordered" evidence="2">
    <location>
        <begin position="484"/>
        <end position="508"/>
    </location>
</feature>
<sequence>MMHTRFASEEEMLADEEDRRASQRSFLRFYQRMTGFEPPAHVRLACKLGQALEEDKVDRAMVFMPPRHAKTTLFSHLLPSWIMGRHPTSAIMGVAHTDRYGKKIGGRVRGYMRKKEWPWPEVYLSDDTAAKEAFATPQGGEYNAFGMFGGNQHGNPAEWLFMDDIIKGRKIALSPHMRDEAWETYRTDLLSRLQGRRKQLMIFTRWHMDDPAGRILPEGYDGRSGWFRDRETGEAWYVLSLAAVAEHENDPLGRAKGDWLWPDQFGEAQLGGMRARGGWVWSALYQQRPSPEEGLMFSPDHIQRYNPRNLDPLRLQIYISSDYAVTSEAGSPNPDYTVHMVWGVDEDGNIYLLDMWRGRTTSDVWVSEWIRLVKKWKPLRAVEEAGQIMSGVGPFLKMMMRKERVHVFRTQLTSSTSKEQRAHALLGMGQLGKLFLPQRDKVRKSFLSDLDAFEQELMQFPTAPHDDTVDAATLFGRFLDKVLEGEAPPPKGSPHGESLDDLFSRHNR</sequence>
<dbReference type="Proteomes" id="UP000030960">
    <property type="component" value="Unassembled WGS sequence"/>
</dbReference>
<dbReference type="RefSeq" id="WP_052244759.1">
    <property type="nucleotide sequence ID" value="NZ_JSUQ01000020.1"/>
</dbReference>
<comment type="caution">
    <text evidence="4">The sequence shown here is derived from an EMBL/GenBank/DDBJ whole genome shotgun (WGS) entry which is preliminary data.</text>
</comment>
<name>A0A0B3RSX2_9RHOB</name>
<dbReference type="OrthoDB" id="9771580at2"/>
<evidence type="ECO:0000256" key="2">
    <source>
        <dbReference type="SAM" id="MobiDB-lite"/>
    </source>
</evidence>
<dbReference type="Pfam" id="PF17289">
    <property type="entry name" value="Terminase_6C"/>
    <property type="match status" value="1"/>
</dbReference>
<evidence type="ECO:0000313" key="4">
    <source>
        <dbReference type="EMBL" id="KHQ51112.1"/>
    </source>
</evidence>
<organism evidence="4 5">
    <name type="scientific">Mameliella alba</name>
    <dbReference type="NCBI Taxonomy" id="561184"/>
    <lineage>
        <taxon>Bacteria</taxon>
        <taxon>Pseudomonadati</taxon>
        <taxon>Pseudomonadota</taxon>
        <taxon>Alphaproteobacteria</taxon>
        <taxon>Rhodobacterales</taxon>
        <taxon>Roseobacteraceae</taxon>
        <taxon>Mameliella</taxon>
    </lineage>
</organism>
<keyword evidence="5" id="KW-1185">Reference proteome</keyword>
<gene>
    <name evidence="4" type="ORF">OA50_04483</name>
</gene>
<dbReference type="Gene3D" id="3.30.420.240">
    <property type="match status" value="1"/>
</dbReference>
<dbReference type="EMBL" id="JSUQ01000020">
    <property type="protein sequence ID" value="KHQ51112.1"/>
    <property type="molecule type" value="Genomic_DNA"/>
</dbReference>
<proteinExistence type="predicted"/>
<evidence type="ECO:0000259" key="3">
    <source>
        <dbReference type="Pfam" id="PF17289"/>
    </source>
</evidence>
<protein>
    <submittedName>
        <fullName evidence="4">Phage uncharacterized protein</fullName>
    </submittedName>
</protein>
<evidence type="ECO:0000256" key="1">
    <source>
        <dbReference type="ARBA" id="ARBA00022612"/>
    </source>
</evidence>
<keyword evidence="1" id="KW-1188">Viral release from host cell</keyword>
<dbReference type="PATRIC" id="fig|1515334.3.peg.4512"/>
<reference evidence="4 5" key="1">
    <citation type="submission" date="2014-10" db="EMBL/GenBank/DDBJ databases">
        <title>Genome sequence of Ponticoccus sp. strain UMTAT08 isolated from clonal culture of toxic dinoflagellate Alexandrium tamiyavanichii.</title>
        <authorList>
            <person name="Gan H.Y."/>
            <person name="Muhd D.-D."/>
            <person name="Mohd Noor M.E."/>
            <person name="Yeong Y.S."/>
            <person name="Usup G."/>
        </authorList>
    </citation>
    <scope>NUCLEOTIDE SEQUENCE [LARGE SCALE GENOMIC DNA]</scope>
    <source>
        <strain evidence="4 5">UMTAT08</strain>
    </source>
</reference>
<evidence type="ECO:0000313" key="5">
    <source>
        <dbReference type="Proteomes" id="UP000030960"/>
    </source>
</evidence>
<accession>A0A0B3RSX2</accession>
<dbReference type="AlphaFoldDB" id="A0A0B3RSX2"/>
<dbReference type="InterPro" id="IPR035421">
    <property type="entry name" value="Terminase_6C"/>
</dbReference>